<accession>A0AAD2G9S3</accession>
<gene>
    <name evidence="2" type="ORF">CYCCA115_LOCUS22577</name>
</gene>
<reference evidence="2" key="1">
    <citation type="submission" date="2023-08" db="EMBL/GenBank/DDBJ databases">
        <authorList>
            <person name="Audoor S."/>
            <person name="Bilcke G."/>
        </authorList>
    </citation>
    <scope>NUCLEOTIDE SEQUENCE</scope>
</reference>
<feature type="compositionally biased region" description="Low complexity" evidence="1">
    <location>
        <begin position="325"/>
        <end position="338"/>
    </location>
</feature>
<organism evidence="2 3">
    <name type="scientific">Cylindrotheca closterium</name>
    <dbReference type="NCBI Taxonomy" id="2856"/>
    <lineage>
        <taxon>Eukaryota</taxon>
        <taxon>Sar</taxon>
        <taxon>Stramenopiles</taxon>
        <taxon>Ochrophyta</taxon>
        <taxon>Bacillariophyta</taxon>
        <taxon>Bacillariophyceae</taxon>
        <taxon>Bacillariophycidae</taxon>
        <taxon>Bacillariales</taxon>
        <taxon>Bacillariaceae</taxon>
        <taxon>Cylindrotheca</taxon>
    </lineage>
</organism>
<feature type="compositionally biased region" description="Basic and acidic residues" evidence="1">
    <location>
        <begin position="250"/>
        <end position="265"/>
    </location>
</feature>
<sequence>MTVGVDDVNEKLNGIVNLLQIVGIDGVDPNALVEEQKRLASGKKDGSSAGTGTTAQSSDSQIMEIIKKLQQAQADSPEILQALQSPELLALASLAAQSKAPAPAPAPSLHDVMEDEDDNYPKIGPGYSDEISVVSEMSTPTVMTKQNVNDEEYYSEVGGGAPPMSIGGRPPTSIGGGGGGRGKSRNLLATVSATANRGALAKGGGAAAQRRANYQTTMAKLQEPEKDDKKGKSQKGKVKKTSDKKKKKKDHDDKSKSSKGSKGDGIDWGNSGDDSGWPSFEQFDTTFGEDPFGTSAAKVEKVVDDDGFFTTDVFANVDPFSQQVSAPNASSNSSQASSSKKDGKKKKPKKPKDDGQGTRNRTEKPKEKTKNRRRRASMGM</sequence>
<proteinExistence type="predicted"/>
<name>A0AAD2G9S3_9STRA</name>
<comment type="caution">
    <text evidence="2">The sequence shown here is derived from an EMBL/GenBank/DDBJ whole genome shotgun (WGS) entry which is preliminary data.</text>
</comment>
<feature type="region of interest" description="Disordered" evidence="1">
    <location>
        <begin position="153"/>
        <end position="292"/>
    </location>
</feature>
<evidence type="ECO:0000313" key="3">
    <source>
        <dbReference type="Proteomes" id="UP001295423"/>
    </source>
</evidence>
<dbReference type="Proteomes" id="UP001295423">
    <property type="component" value="Unassembled WGS sequence"/>
</dbReference>
<evidence type="ECO:0000313" key="2">
    <source>
        <dbReference type="EMBL" id="CAJ1967031.1"/>
    </source>
</evidence>
<feature type="compositionally biased region" description="Basic residues" evidence="1">
    <location>
        <begin position="232"/>
        <end position="249"/>
    </location>
</feature>
<feature type="region of interest" description="Disordered" evidence="1">
    <location>
        <begin position="99"/>
        <end position="128"/>
    </location>
</feature>
<feature type="compositionally biased region" description="Basic residues" evidence="1">
    <location>
        <begin position="369"/>
        <end position="380"/>
    </location>
</feature>
<feature type="region of interest" description="Disordered" evidence="1">
    <location>
        <begin position="38"/>
        <end position="60"/>
    </location>
</feature>
<feature type="region of interest" description="Disordered" evidence="1">
    <location>
        <begin position="322"/>
        <end position="380"/>
    </location>
</feature>
<feature type="compositionally biased region" description="Basic and acidic residues" evidence="1">
    <location>
        <begin position="351"/>
        <end position="368"/>
    </location>
</feature>
<dbReference type="EMBL" id="CAKOGP040002313">
    <property type="protein sequence ID" value="CAJ1967031.1"/>
    <property type="molecule type" value="Genomic_DNA"/>
</dbReference>
<keyword evidence="3" id="KW-1185">Reference proteome</keyword>
<feature type="compositionally biased region" description="Basic and acidic residues" evidence="1">
    <location>
        <begin position="222"/>
        <end position="231"/>
    </location>
</feature>
<dbReference type="AlphaFoldDB" id="A0AAD2G9S3"/>
<evidence type="ECO:0000256" key="1">
    <source>
        <dbReference type="SAM" id="MobiDB-lite"/>
    </source>
</evidence>
<protein>
    <submittedName>
        <fullName evidence="2">Uncharacterized protein</fullName>
    </submittedName>
</protein>
<feature type="compositionally biased region" description="Low complexity" evidence="1">
    <location>
        <begin position="47"/>
        <end position="60"/>
    </location>
</feature>